<evidence type="ECO:0000256" key="3">
    <source>
        <dbReference type="ARBA" id="ARBA00023274"/>
    </source>
</evidence>
<dbReference type="KEGG" id="ave:Arcve_0851"/>
<dbReference type="Pfam" id="PF01282">
    <property type="entry name" value="Ribosomal_S24e"/>
    <property type="match status" value="1"/>
</dbReference>
<dbReference type="InterPro" id="IPR012678">
    <property type="entry name" value="Ribosomal_uL23/eL15/eS24_sf"/>
</dbReference>
<comment type="similarity">
    <text evidence="1 4">Belongs to the eukaryotic ribosomal protein eS24 family.</text>
</comment>
<evidence type="ECO:0000256" key="4">
    <source>
        <dbReference type="HAMAP-Rule" id="MF_00545"/>
    </source>
</evidence>
<dbReference type="STRING" id="693661.Arcve_0851"/>
<dbReference type="InterPro" id="IPR012677">
    <property type="entry name" value="Nucleotide-bd_a/b_plait_sf"/>
</dbReference>
<evidence type="ECO:0000256" key="1">
    <source>
        <dbReference type="ARBA" id="ARBA00009680"/>
    </source>
</evidence>
<dbReference type="HAMAP" id="MF_00545">
    <property type="entry name" value="Ribosomal_eS24"/>
    <property type="match status" value="1"/>
</dbReference>
<evidence type="ECO:0000313" key="5">
    <source>
        <dbReference type="EMBL" id="AEA46865.1"/>
    </source>
</evidence>
<dbReference type="SUPFAM" id="SSF54189">
    <property type="entry name" value="Ribosomal proteins S24e, L23 and L15e"/>
    <property type="match status" value="1"/>
</dbReference>
<keyword evidence="2 4" id="KW-0689">Ribosomal protein</keyword>
<dbReference type="InterPro" id="IPR018098">
    <property type="entry name" value="Ribosomal_eS24_CS"/>
</dbReference>
<dbReference type="Proteomes" id="UP000008136">
    <property type="component" value="Chromosome"/>
</dbReference>
<evidence type="ECO:0000313" key="6">
    <source>
        <dbReference type="Proteomes" id="UP000008136"/>
    </source>
</evidence>
<sequence length="107" mass="12520">MEIFVEKDRQNPLLKRREIYFRLKYEEEGATPSRKDVRQKIAGLFNANLDTVIIDYIKPEFGKCEAFCYAKIYDSVEDLHAIEEDHIIKRNFGKSEGEGEEGEGEEE</sequence>
<proteinExistence type="inferred from homology"/>
<reference evidence="5 6" key="1">
    <citation type="submission" date="2011-03" db="EMBL/GenBank/DDBJ databases">
        <title>The complete genome of Archaeoglobus veneficus SNP6.</title>
        <authorList>
            <consortium name="US DOE Joint Genome Institute (JGI-PGF)"/>
            <person name="Lucas S."/>
            <person name="Copeland A."/>
            <person name="Lapidus A."/>
            <person name="Bruce D."/>
            <person name="Goodwin L."/>
            <person name="Pitluck S."/>
            <person name="Kyrpides N."/>
            <person name="Mavromatis K."/>
            <person name="Pagani I."/>
            <person name="Ivanova N."/>
            <person name="Mikhailova N."/>
            <person name="Lu M."/>
            <person name="Detter J.C."/>
            <person name="Tapia R."/>
            <person name="Han C."/>
            <person name="Land M."/>
            <person name="Hauser L."/>
            <person name="Markowitz V."/>
            <person name="Cheng J.-F."/>
            <person name="Hugenholtz P."/>
            <person name="Woyke T."/>
            <person name="Wu D."/>
            <person name="Spring S."/>
            <person name="Brambilla E."/>
            <person name="Klenk H.-P."/>
            <person name="Eisen J.A."/>
        </authorList>
    </citation>
    <scope>NUCLEOTIDE SEQUENCE [LARGE SCALE GENOMIC DNA]</scope>
    <source>
        <strain>SNP6</strain>
    </source>
</reference>
<dbReference type="GO" id="GO:0006412">
    <property type="term" value="P:translation"/>
    <property type="evidence" value="ECO:0007669"/>
    <property type="project" value="UniProtKB-UniRule"/>
</dbReference>
<dbReference type="Gene3D" id="3.30.70.330">
    <property type="match status" value="1"/>
</dbReference>
<dbReference type="GO" id="GO:0005840">
    <property type="term" value="C:ribosome"/>
    <property type="evidence" value="ECO:0007669"/>
    <property type="project" value="UniProtKB-KW"/>
</dbReference>
<name>F2KS24_ARCVS</name>
<dbReference type="eggNOG" id="arCOG04182">
    <property type="taxonomic scope" value="Archaea"/>
</dbReference>
<dbReference type="EMBL" id="CP002588">
    <property type="protein sequence ID" value="AEA46865.1"/>
    <property type="molecule type" value="Genomic_DNA"/>
</dbReference>
<dbReference type="HOGENOM" id="CLU_107248_3_1_2"/>
<keyword evidence="6" id="KW-1185">Reference proteome</keyword>
<accession>F2KS24</accession>
<dbReference type="InterPro" id="IPR001976">
    <property type="entry name" value="Ribosomal_eS24"/>
</dbReference>
<dbReference type="AlphaFoldDB" id="F2KS24"/>
<evidence type="ECO:0000256" key="2">
    <source>
        <dbReference type="ARBA" id="ARBA00022980"/>
    </source>
</evidence>
<dbReference type="OrthoDB" id="27533at2157"/>
<organism evidence="5 6">
    <name type="scientific">Archaeoglobus veneficus (strain DSM 11195 / SNP6)</name>
    <dbReference type="NCBI Taxonomy" id="693661"/>
    <lineage>
        <taxon>Archaea</taxon>
        <taxon>Methanobacteriati</taxon>
        <taxon>Methanobacteriota</taxon>
        <taxon>Archaeoglobi</taxon>
        <taxon>Archaeoglobales</taxon>
        <taxon>Archaeoglobaceae</taxon>
        <taxon>Archaeoglobus</taxon>
    </lineage>
</organism>
<dbReference type="GO" id="GO:1990904">
    <property type="term" value="C:ribonucleoprotein complex"/>
    <property type="evidence" value="ECO:0007669"/>
    <property type="project" value="UniProtKB-KW"/>
</dbReference>
<keyword evidence="3 4" id="KW-0687">Ribonucleoprotein</keyword>
<gene>
    <name evidence="4" type="primary">rps24e</name>
    <name evidence="5" type="ordered locus">Arcve_0851</name>
</gene>
<dbReference type="PROSITE" id="PS00529">
    <property type="entry name" value="RIBOSOMAL_S24E"/>
    <property type="match status" value="1"/>
</dbReference>
<dbReference type="RefSeq" id="WP_013683537.1">
    <property type="nucleotide sequence ID" value="NC_015320.1"/>
</dbReference>
<dbReference type="GO" id="GO:0003735">
    <property type="term" value="F:structural constituent of ribosome"/>
    <property type="evidence" value="ECO:0007669"/>
    <property type="project" value="InterPro"/>
</dbReference>
<dbReference type="GeneID" id="10393954"/>
<protein>
    <recommendedName>
        <fullName evidence="4">Small ribosomal subunit protein eS24</fullName>
    </recommendedName>
</protein>